<organism evidence="1 2">
    <name type="scientific">Azospirillum brasilense</name>
    <dbReference type="NCBI Taxonomy" id="192"/>
    <lineage>
        <taxon>Bacteria</taxon>
        <taxon>Pseudomonadati</taxon>
        <taxon>Pseudomonadota</taxon>
        <taxon>Alphaproteobacteria</taxon>
        <taxon>Rhodospirillales</taxon>
        <taxon>Azospirillaceae</taxon>
        <taxon>Azospirillum</taxon>
    </lineage>
</organism>
<reference evidence="1 2" key="1">
    <citation type="submission" date="2018-09" db="EMBL/GenBank/DDBJ databases">
        <title>Whole genome based analysis of evolution and adaptive divergence in Indian and Brazilian strains of Azospirillum brasilense.</title>
        <authorList>
            <person name="Singh C."/>
            <person name="Tripathi A.K."/>
        </authorList>
    </citation>
    <scope>NUCLEOTIDE SEQUENCE [LARGE SCALE GENOMIC DNA]</scope>
    <source>
        <strain evidence="1 2">MTCC4039</strain>
    </source>
</reference>
<sequence>MDEFDFEEKKTYKYVAGAAFKTKIGYWVLQQIGRNNCGSTCAAMLGLDNNFWNAERYISTQDLPSLKSDTDLVIEAEEYFEGSPWQLVIDANGCSDSKDEQRVEAWITSGAIMKESYIYTVGGHYIIVDAVYSRLIGNEFEPWALVRDPTAGWQITVPLSSIVKAIGDQTKAVTRLMIVGRTG</sequence>
<proteinExistence type="predicted"/>
<dbReference type="AlphaFoldDB" id="A0A4D8R2H8"/>
<evidence type="ECO:0000313" key="1">
    <source>
        <dbReference type="EMBL" id="QCO15784.1"/>
    </source>
</evidence>
<protein>
    <submittedName>
        <fullName evidence="1">Uncharacterized protein</fullName>
    </submittedName>
</protein>
<gene>
    <name evidence="1" type="ORF">D3869_11400</name>
</gene>
<dbReference type="Proteomes" id="UP000298693">
    <property type="component" value="Chromosome"/>
</dbReference>
<accession>A0A4D8R2H8</accession>
<name>A0A4D8R2H8_AZOBR</name>
<evidence type="ECO:0000313" key="2">
    <source>
        <dbReference type="Proteomes" id="UP000298693"/>
    </source>
</evidence>
<dbReference type="EMBL" id="CP032345">
    <property type="protein sequence ID" value="QCO15784.1"/>
    <property type="molecule type" value="Genomic_DNA"/>
</dbReference>